<dbReference type="InterPro" id="IPR014001">
    <property type="entry name" value="Helicase_ATP-bd"/>
</dbReference>
<dbReference type="GO" id="GO:0000724">
    <property type="term" value="P:double-strand break repair via homologous recombination"/>
    <property type="evidence" value="ECO:0007669"/>
    <property type="project" value="TreeGrafter"/>
</dbReference>
<dbReference type="GO" id="GO:0016787">
    <property type="term" value="F:hydrolase activity"/>
    <property type="evidence" value="ECO:0007669"/>
    <property type="project" value="UniProtKB-KW"/>
</dbReference>
<comment type="similarity">
    <text evidence="1">Belongs to the helicase family. RecQ subfamily.</text>
</comment>
<dbReference type="GO" id="GO:0003677">
    <property type="term" value="F:DNA binding"/>
    <property type="evidence" value="ECO:0007669"/>
    <property type="project" value="UniProtKB-KW"/>
</dbReference>
<dbReference type="SUPFAM" id="SSF52540">
    <property type="entry name" value="P-loop containing nucleoside triphosphate hydrolases"/>
    <property type="match status" value="1"/>
</dbReference>
<reference evidence="12" key="1">
    <citation type="submission" date="2022-12" db="EMBL/GenBank/DDBJ databases">
        <authorList>
            <person name="Webb A."/>
        </authorList>
    </citation>
    <scope>NUCLEOTIDE SEQUENCE</scope>
    <source>
        <strain evidence="12">Hp1</strain>
    </source>
</reference>
<dbReference type="PROSITE" id="PS00690">
    <property type="entry name" value="DEAH_ATP_HELICASE"/>
    <property type="match status" value="1"/>
</dbReference>
<evidence type="ECO:0000256" key="7">
    <source>
        <dbReference type="ARBA" id="ARBA00023242"/>
    </source>
</evidence>
<dbReference type="GO" id="GO:0043138">
    <property type="term" value="F:3'-5' DNA helicase activity"/>
    <property type="evidence" value="ECO:0007669"/>
    <property type="project" value="UniProtKB-EC"/>
</dbReference>
<evidence type="ECO:0000256" key="2">
    <source>
        <dbReference type="ARBA" id="ARBA00022741"/>
    </source>
</evidence>
<dbReference type="SMART" id="SM00490">
    <property type="entry name" value="HELICc"/>
    <property type="match status" value="1"/>
</dbReference>
<dbReference type="GO" id="GO:0005524">
    <property type="term" value="F:ATP binding"/>
    <property type="evidence" value="ECO:0007669"/>
    <property type="project" value="UniProtKB-KW"/>
</dbReference>
<comment type="catalytic activity">
    <reaction evidence="8">
        <text>Couples ATP hydrolysis with the unwinding of duplex DNA by translocating in the 3'-5' direction.</text>
        <dbReference type="EC" id="5.6.2.4"/>
    </reaction>
</comment>
<dbReference type="InterPro" id="IPR027417">
    <property type="entry name" value="P-loop_NTPase"/>
</dbReference>
<accession>A0AAV0U4R2</accession>
<evidence type="ECO:0000256" key="3">
    <source>
        <dbReference type="ARBA" id="ARBA00022801"/>
    </source>
</evidence>
<dbReference type="EMBL" id="CANTFL010001127">
    <property type="protein sequence ID" value="CAI5731972.1"/>
    <property type="molecule type" value="Genomic_DNA"/>
</dbReference>
<evidence type="ECO:0000256" key="4">
    <source>
        <dbReference type="ARBA" id="ARBA00022840"/>
    </source>
</evidence>
<feature type="domain" description="Helicase C-terminal" evidence="11">
    <location>
        <begin position="254"/>
        <end position="419"/>
    </location>
</feature>
<keyword evidence="4" id="KW-0067">ATP-binding</keyword>
<keyword evidence="5" id="KW-0238">DNA-binding</keyword>
<keyword evidence="13" id="KW-1185">Reference proteome</keyword>
<evidence type="ECO:0000313" key="12">
    <source>
        <dbReference type="EMBL" id="CAI5731972.1"/>
    </source>
</evidence>
<feature type="domain" description="Helicase ATP-binding" evidence="10">
    <location>
        <begin position="50"/>
        <end position="223"/>
    </location>
</feature>
<dbReference type="PROSITE" id="PS51192">
    <property type="entry name" value="HELICASE_ATP_BIND_1"/>
    <property type="match status" value="1"/>
</dbReference>
<evidence type="ECO:0000256" key="1">
    <source>
        <dbReference type="ARBA" id="ARBA00005446"/>
    </source>
</evidence>
<dbReference type="GO" id="GO:0005737">
    <property type="term" value="C:cytoplasm"/>
    <property type="evidence" value="ECO:0007669"/>
    <property type="project" value="TreeGrafter"/>
</dbReference>
<dbReference type="EC" id="5.6.2.4" evidence="9"/>
<evidence type="ECO:0000259" key="11">
    <source>
        <dbReference type="PROSITE" id="PS51194"/>
    </source>
</evidence>
<dbReference type="PANTHER" id="PTHR13710:SF153">
    <property type="entry name" value="RECQ-LIKE DNA HELICASE BLM"/>
    <property type="match status" value="1"/>
</dbReference>
<gene>
    <name evidence="12" type="ORF">HBR001_LOCUS5372</name>
</gene>
<evidence type="ECO:0000259" key="10">
    <source>
        <dbReference type="PROSITE" id="PS51192"/>
    </source>
</evidence>
<dbReference type="Pfam" id="PF00271">
    <property type="entry name" value="Helicase_C"/>
    <property type="match status" value="1"/>
</dbReference>
<keyword evidence="6" id="KW-0413">Isomerase</keyword>
<comment type="caution">
    <text evidence="12">The sequence shown here is derived from an EMBL/GenBank/DDBJ whole genome shotgun (WGS) entry which is preliminary data.</text>
</comment>
<evidence type="ECO:0000256" key="9">
    <source>
        <dbReference type="ARBA" id="ARBA00034808"/>
    </source>
</evidence>
<evidence type="ECO:0000256" key="5">
    <source>
        <dbReference type="ARBA" id="ARBA00023125"/>
    </source>
</evidence>
<dbReference type="InterPro" id="IPR002464">
    <property type="entry name" value="DNA/RNA_helicase_DEAH_CS"/>
</dbReference>
<name>A0AAV0U4R2_HYABA</name>
<dbReference type="InterPro" id="IPR011545">
    <property type="entry name" value="DEAD/DEAH_box_helicase_dom"/>
</dbReference>
<dbReference type="Gene3D" id="3.40.50.300">
    <property type="entry name" value="P-loop containing nucleotide triphosphate hydrolases"/>
    <property type="match status" value="2"/>
</dbReference>
<evidence type="ECO:0000313" key="13">
    <source>
        <dbReference type="Proteomes" id="UP001162031"/>
    </source>
</evidence>
<dbReference type="Pfam" id="PF00270">
    <property type="entry name" value="DEAD"/>
    <property type="match status" value="1"/>
</dbReference>
<dbReference type="InterPro" id="IPR001650">
    <property type="entry name" value="Helicase_C-like"/>
</dbReference>
<evidence type="ECO:0000256" key="6">
    <source>
        <dbReference type="ARBA" id="ARBA00023235"/>
    </source>
</evidence>
<keyword evidence="2" id="KW-0547">Nucleotide-binding</keyword>
<dbReference type="PROSITE" id="PS51194">
    <property type="entry name" value="HELICASE_CTER"/>
    <property type="match status" value="1"/>
</dbReference>
<dbReference type="Proteomes" id="UP001162031">
    <property type="component" value="Unassembled WGS sequence"/>
</dbReference>
<organism evidence="12 13">
    <name type="scientific">Hyaloperonospora brassicae</name>
    <name type="common">Brassica downy mildew</name>
    <name type="synonym">Peronospora brassicae</name>
    <dbReference type="NCBI Taxonomy" id="162125"/>
    <lineage>
        <taxon>Eukaryota</taxon>
        <taxon>Sar</taxon>
        <taxon>Stramenopiles</taxon>
        <taxon>Oomycota</taxon>
        <taxon>Peronosporomycetes</taxon>
        <taxon>Peronosporales</taxon>
        <taxon>Peronosporaceae</taxon>
        <taxon>Hyaloperonospora</taxon>
    </lineage>
</organism>
<dbReference type="GO" id="GO:0005694">
    <property type="term" value="C:chromosome"/>
    <property type="evidence" value="ECO:0007669"/>
    <property type="project" value="TreeGrafter"/>
</dbReference>
<keyword evidence="7" id="KW-0539">Nucleus</keyword>
<dbReference type="GO" id="GO:0005634">
    <property type="term" value="C:nucleus"/>
    <property type="evidence" value="ECO:0007669"/>
    <property type="project" value="TreeGrafter"/>
</dbReference>
<keyword evidence="3" id="KW-0378">Hydrolase</keyword>
<dbReference type="SMART" id="SM00487">
    <property type="entry name" value="DEXDc"/>
    <property type="match status" value="1"/>
</dbReference>
<sequence length="552" mass="61653">MISRRRVLLRASLSRYISTHEQVLDTVYRQLLEVNATEAFHVSEAQSTAVTMATKGYSVFLHLPTGAGKSLAFQAPALLTKPDQTTLVVSPLLALMNDQVASLRRKGVLACHISGTGNQRPAPISQLLATQRLVYTTPEFLQMNDEMRQWVHAANKNKQLARIVLDEAHCVLEWGNSFRPSYLQLGHFKTKFLSEVPLTLATASVSDKDIAKLAELFQLQLLPVLPTVNDGHGFLDMTRHNQLVVIQQVTDRKNLRLEVVRKESDAAPQIASRVGTETTIVYCMTRNEAETLCLALVRLGCHAGVYHGALPQKRREFVRKQWMMGHLTIICATSAFGMGIDRSDVRFVIHHSIPLSLSAYMQQVGRGGRDGRPATCVLLYAEADKSRADALTTGRLDFDGTGSGALSNGISRREVEEVAAFCEMASGCRKELLYSHFDFHFDPSRCVRNCNCGVPLEAATELMHYEEVSAKRRVKVVEDDTDDGIPKGAIEYQYQKILAESKRLSLSKREAMSRRLVRDVLEAQPVSEEEMASMRGVGSMKASRYFHLFRTR</sequence>
<dbReference type="PANTHER" id="PTHR13710">
    <property type="entry name" value="DNA HELICASE RECQ FAMILY MEMBER"/>
    <property type="match status" value="1"/>
</dbReference>
<dbReference type="GO" id="GO:0009378">
    <property type="term" value="F:four-way junction helicase activity"/>
    <property type="evidence" value="ECO:0007669"/>
    <property type="project" value="TreeGrafter"/>
</dbReference>
<proteinExistence type="inferred from homology"/>
<dbReference type="AlphaFoldDB" id="A0AAV0U4R2"/>
<protein>
    <recommendedName>
        <fullName evidence="9">DNA 3'-5' helicase</fullName>
        <ecNumber evidence="9">5.6.2.4</ecNumber>
    </recommendedName>
</protein>
<evidence type="ECO:0000256" key="8">
    <source>
        <dbReference type="ARBA" id="ARBA00034617"/>
    </source>
</evidence>